<dbReference type="PROSITE" id="PS51554">
    <property type="entry name" value="PFL"/>
    <property type="match status" value="1"/>
</dbReference>
<dbReference type="InterPro" id="IPR004184">
    <property type="entry name" value="PFL_dom"/>
</dbReference>
<name>X1CAN1_9ZZZZ</name>
<dbReference type="Gene3D" id="3.20.70.20">
    <property type="match status" value="1"/>
</dbReference>
<proteinExistence type="predicted"/>
<feature type="domain" description="PFL" evidence="1">
    <location>
        <begin position="27"/>
        <end position="87"/>
    </location>
</feature>
<gene>
    <name evidence="2" type="ORF">S01H4_38125</name>
</gene>
<reference evidence="2" key="1">
    <citation type="journal article" date="2014" name="Front. Microbiol.">
        <title>High frequency of phylogenetically diverse reductive dehalogenase-homologous genes in deep subseafloor sedimentary metagenomes.</title>
        <authorList>
            <person name="Kawai M."/>
            <person name="Futagami T."/>
            <person name="Toyoda A."/>
            <person name="Takaki Y."/>
            <person name="Nishi S."/>
            <person name="Hori S."/>
            <person name="Arai W."/>
            <person name="Tsubouchi T."/>
            <person name="Morono Y."/>
            <person name="Uchiyama I."/>
            <person name="Ito T."/>
            <person name="Fujiyama A."/>
            <person name="Inagaki F."/>
            <person name="Takami H."/>
        </authorList>
    </citation>
    <scope>NUCLEOTIDE SEQUENCE</scope>
    <source>
        <strain evidence="2">Expedition CK06-06</strain>
    </source>
</reference>
<accession>X1CAN1</accession>
<dbReference type="GO" id="GO:0003824">
    <property type="term" value="F:catalytic activity"/>
    <property type="evidence" value="ECO:0007669"/>
    <property type="project" value="InterPro"/>
</dbReference>
<dbReference type="AlphaFoldDB" id="X1CAN1"/>
<protein>
    <recommendedName>
        <fullName evidence="1">PFL domain-containing protein</fullName>
    </recommendedName>
</protein>
<dbReference type="EMBL" id="BART01020528">
    <property type="protein sequence ID" value="GAH04522.1"/>
    <property type="molecule type" value="Genomic_DNA"/>
</dbReference>
<comment type="caution">
    <text evidence="2">The sequence shown here is derived from an EMBL/GenBank/DDBJ whole genome shotgun (WGS) entry which is preliminary data.</text>
</comment>
<evidence type="ECO:0000259" key="1">
    <source>
        <dbReference type="PROSITE" id="PS51554"/>
    </source>
</evidence>
<evidence type="ECO:0000313" key="2">
    <source>
        <dbReference type="EMBL" id="GAH04522.1"/>
    </source>
</evidence>
<sequence>MVQIVEKTEKTKPESLLERVLTVQPTPRVERHRQRYIDRKLVYSIDRDRIEVRVMKETEGEPMITRKAKLFQAIVREMPIDIFQMSF</sequence>
<organism evidence="2">
    <name type="scientific">marine sediment metagenome</name>
    <dbReference type="NCBI Taxonomy" id="412755"/>
    <lineage>
        <taxon>unclassified sequences</taxon>
        <taxon>metagenomes</taxon>
        <taxon>ecological metagenomes</taxon>
    </lineage>
</organism>
<dbReference type="SUPFAM" id="SSF51998">
    <property type="entry name" value="PFL-like glycyl radical enzymes"/>
    <property type="match status" value="1"/>
</dbReference>